<evidence type="ECO:0000313" key="4">
    <source>
        <dbReference type="Proteomes" id="UP000321947"/>
    </source>
</evidence>
<dbReference type="InterPro" id="IPR004242">
    <property type="entry name" value="Transposase_21"/>
</dbReference>
<accession>A0A5A7VA20</accession>
<dbReference type="EMBL" id="SSTD01003515">
    <property type="protein sequence ID" value="TYK26233.1"/>
    <property type="molecule type" value="Genomic_DNA"/>
</dbReference>
<dbReference type="OrthoDB" id="1921870at2759"/>
<comment type="caution">
    <text evidence="1">The sequence shown here is derived from an EMBL/GenBank/DDBJ whole genome shotgun (WGS) entry which is preliminary data.</text>
</comment>
<dbReference type="EMBL" id="SSTE01001955">
    <property type="protein sequence ID" value="KAA0064074.1"/>
    <property type="molecule type" value="Genomic_DNA"/>
</dbReference>
<dbReference type="AlphaFoldDB" id="A0A5A7VA20"/>
<dbReference type="Pfam" id="PF02992">
    <property type="entry name" value="Transposase_21"/>
    <property type="match status" value="1"/>
</dbReference>
<protein>
    <submittedName>
        <fullName evidence="1">CACTA en-spm transposon protein</fullName>
    </submittedName>
</protein>
<gene>
    <name evidence="2" type="ORF">E5676_scaffold111G001690</name>
    <name evidence="1" type="ORF">E6C27_scaffold99G00840</name>
</gene>
<proteinExistence type="predicted"/>
<evidence type="ECO:0000313" key="1">
    <source>
        <dbReference type="EMBL" id="KAA0064074.1"/>
    </source>
</evidence>
<reference evidence="3 4" key="1">
    <citation type="submission" date="2019-08" db="EMBL/GenBank/DDBJ databases">
        <title>Draft genome sequences of two oriental melons (Cucumis melo L. var makuwa).</title>
        <authorList>
            <person name="Kwon S.-Y."/>
        </authorList>
    </citation>
    <scope>NUCLEOTIDE SEQUENCE [LARGE SCALE GENOMIC DNA]</scope>
    <source>
        <strain evidence="4">cv. Chang Bougi</strain>
        <strain evidence="3">cv. SW 3</strain>
        <tissue evidence="1">Leaf</tissue>
    </source>
</reference>
<sequence length="264" mass="30249">MSLLIPGPRSPDRETDVYLQPLIEELKKLWSLGVRNRLVKSHESNTLTSSKRVAFCNYLKSVKFPNSVRAYLLKNVYTAITELYSFFVAFHFLKWTDVTPEYIELVKGSLQEQSSMNRAARAKQPYNHSSDAKSFLHRQHELAEQRGHPINRVDLFKETNVRGGQLISSTIADAHVDDRVTQKVLVGAPSQSPNSMLAVLRLHSTSESWCSPKEVFPTHPMRCEWVALLTRRRRFMYADVHDDVDSTLLPMRWPDVGSTSFAML</sequence>
<organism evidence="1 3">
    <name type="scientific">Cucumis melo var. makuwa</name>
    <name type="common">Oriental melon</name>
    <dbReference type="NCBI Taxonomy" id="1194695"/>
    <lineage>
        <taxon>Eukaryota</taxon>
        <taxon>Viridiplantae</taxon>
        <taxon>Streptophyta</taxon>
        <taxon>Embryophyta</taxon>
        <taxon>Tracheophyta</taxon>
        <taxon>Spermatophyta</taxon>
        <taxon>Magnoliopsida</taxon>
        <taxon>eudicotyledons</taxon>
        <taxon>Gunneridae</taxon>
        <taxon>Pentapetalae</taxon>
        <taxon>rosids</taxon>
        <taxon>fabids</taxon>
        <taxon>Cucurbitales</taxon>
        <taxon>Cucurbitaceae</taxon>
        <taxon>Benincaseae</taxon>
        <taxon>Cucumis</taxon>
    </lineage>
</organism>
<dbReference type="Proteomes" id="UP000321393">
    <property type="component" value="Unassembled WGS sequence"/>
</dbReference>
<dbReference type="Pfam" id="PF03004">
    <property type="entry name" value="Transposase_24"/>
    <property type="match status" value="1"/>
</dbReference>
<evidence type="ECO:0000313" key="2">
    <source>
        <dbReference type="EMBL" id="TYK26233.1"/>
    </source>
</evidence>
<dbReference type="InterPro" id="IPR004252">
    <property type="entry name" value="Probable_transposase_24"/>
</dbReference>
<dbReference type="Proteomes" id="UP000321947">
    <property type="component" value="Unassembled WGS sequence"/>
</dbReference>
<name>A0A5A7VA20_CUCMM</name>
<evidence type="ECO:0000313" key="3">
    <source>
        <dbReference type="Proteomes" id="UP000321393"/>
    </source>
</evidence>